<dbReference type="EMBL" id="CM026430">
    <property type="protein sequence ID" value="KAG0562444.1"/>
    <property type="molecule type" value="Genomic_DNA"/>
</dbReference>
<feature type="transmembrane region" description="Helical" evidence="1">
    <location>
        <begin position="18"/>
        <end position="37"/>
    </location>
</feature>
<evidence type="ECO:0000313" key="2">
    <source>
        <dbReference type="EMBL" id="KAG0562444.1"/>
    </source>
</evidence>
<dbReference type="AlphaFoldDB" id="A0A8T0GWD8"/>
<comment type="caution">
    <text evidence="2">The sequence shown here is derived from an EMBL/GenBank/DDBJ whole genome shotgun (WGS) entry which is preliminary data.</text>
</comment>
<keyword evidence="3" id="KW-1185">Reference proteome</keyword>
<accession>A0A8T0GWD8</accession>
<gene>
    <name evidence="2" type="ORF">KC19_9G146800</name>
</gene>
<dbReference type="Pfam" id="PF10067">
    <property type="entry name" value="DUF2306"/>
    <property type="match status" value="1"/>
</dbReference>
<dbReference type="Proteomes" id="UP000822688">
    <property type="component" value="Chromosome 9"/>
</dbReference>
<keyword evidence="1" id="KW-0472">Membrane</keyword>
<evidence type="ECO:0000313" key="3">
    <source>
        <dbReference type="Proteomes" id="UP000822688"/>
    </source>
</evidence>
<reference evidence="2" key="1">
    <citation type="submission" date="2020-06" db="EMBL/GenBank/DDBJ databases">
        <title>WGS assembly of Ceratodon purpureus strain R40.</title>
        <authorList>
            <person name="Carey S.B."/>
            <person name="Jenkins J."/>
            <person name="Shu S."/>
            <person name="Lovell J.T."/>
            <person name="Sreedasyam A."/>
            <person name="Maumus F."/>
            <person name="Tiley G.P."/>
            <person name="Fernandez-Pozo N."/>
            <person name="Barry K."/>
            <person name="Chen C."/>
            <person name="Wang M."/>
            <person name="Lipzen A."/>
            <person name="Daum C."/>
            <person name="Saski C.A."/>
            <person name="Payton A.C."/>
            <person name="Mcbreen J.C."/>
            <person name="Conrad R.E."/>
            <person name="Kollar L.M."/>
            <person name="Olsson S."/>
            <person name="Huttunen S."/>
            <person name="Landis J.B."/>
            <person name="Wickett N.J."/>
            <person name="Johnson M.G."/>
            <person name="Rensing S.A."/>
            <person name="Grimwood J."/>
            <person name="Schmutz J."/>
            <person name="Mcdaniel S.F."/>
        </authorList>
    </citation>
    <scope>NUCLEOTIDE SEQUENCE</scope>
    <source>
        <strain evidence="2">R40</strain>
    </source>
</reference>
<organism evidence="2 3">
    <name type="scientific">Ceratodon purpureus</name>
    <name type="common">Fire moss</name>
    <name type="synonym">Dicranum purpureum</name>
    <dbReference type="NCBI Taxonomy" id="3225"/>
    <lineage>
        <taxon>Eukaryota</taxon>
        <taxon>Viridiplantae</taxon>
        <taxon>Streptophyta</taxon>
        <taxon>Embryophyta</taxon>
        <taxon>Bryophyta</taxon>
        <taxon>Bryophytina</taxon>
        <taxon>Bryopsida</taxon>
        <taxon>Dicranidae</taxon>
        <taxon>Pseudoditrichales</taxon>
        <taxon>Ditrichaceae</taxon>
        <taxon>Ceratodon</taxon>
    </lineage>
</organism>
<protein>
    <recommendedName>
        <fullName evidence="4">DUF2306 domain-containing protein</fullName>
    </recommendedName>
</protein>
<sequence length="229" mass="26133">MGKEVPNSTWMRVWANTAWWIVTIFSVPFGLYTLPFISGKFEIYKHFTREARLGNHHLAGLHILHNLRTWQIHATAALLFVAIGPFQFNTSFRNNHSVLHKRFGYVFAACTVITAVTGATTMSKATELPPIVKTLSPFMSIGTLIALTISINAARNKNFQTHRRWMMRSAAIGYSVMYNRFPLPPLIYAFTKDQDQALSYTFPLSLLLNCGLAEIYIRKYLTQSDRKLL</sequence>
<dbReference type="InterPro" id="IPR018750">
    <property type="entry name" value="DUF2306_membrane"/>
</dbReference>
<keyword evidence="1" id="KW-1133">Transmembrane helix</keyword>
<keyword evidence="1" id="KW-0812">Transmembrane</keyword>
<evidence type="ECO:0000256" key="1">
    <source>
        <dbReference type="SAM" id="Phobius"/>
    </source>
</evidence>
<feature type="transmembrane region" description="Helical" evidence="1">
    <location>
        <begin position="103"/>
        <end position="122"/>
    </location>
</feature>
<feature type="transmembrane region" description="Helical" evidence="1">
    <location>
        <begin position="134"/>
        <end position="153"/>
    </location>
</feature>
<name>A0A8T0GWD8_CERPU</name>
<proteinExistence type="predicted"/>
<evidence type="ECO:0008006" key="4">
    <source>
        <dbReference type="Google" id="ProtNLM"/>
    </source>
</evidence>